<evidence type="ECO:0008006" key="4">
    <source>
        <dbReference type="Google" id="ProtNLM"/>
    </source>
</evidence>
<organism evidence="2 3">
    <name type="scientific">Mesonia hippocampi</name>
    <dbReference type="NCBI Taxonomy" id="1628250"/>
    <lineage>
        <taxon>Bacteria</taxon>
        <taxon>Pseudomonadati</taxon>
        <taxon>Bacteroidota</taxon>
        <taxon>Flavobacteriia</taxon>
        <taxon>Flavobacteriales</taxon>
        <taxon>Flavobacteriaceae</taxon>
        <taxon>Mesonia</taxon>
    </lineage>
</organism>
<comment type="caution">
    <text evidence="2">The sequence shown here is derived from an EMBL/GenBank/DDBJ whole genome shotgun (WGS) entry which is preliminary data.</text>
</comment>
<feature type="repeat" description="TPR" evidence="1">
    <location>
        <begin position="217"/>
        <end position="250"/>
    </location>
</feature>
<dbReference type="EMBL" id="JACIFO010000003">
    <property type="protein sequence ID" value="MBB4118743.1"/>
    <property type="molecule type" value="Genomic_DNA"/>
</dbReference>
<dbReference type="RefSeq" id="WP_183477103.1">
    <property type="nucleotide sequence ID" value="NZ_JACIFO010000003.1"/>
</dbReference>
<accession>A0A840EQ66</accession>
<evidence type="ECO:0000313" key="3">
    <source>
        <dbReference type="Proteomes" id="UP000553034"/>
    </source>
</evidence>
<keyword evidence="3" id="KW-1185">Reference proteome</keyword>
<dbReference type="Proteomes" id="UP000553034">
    <property type="component" value="Unassembled WGS sequence"/>
</dbReference>
<evidence type="ECO:0000313" key="2">
    <source>
        <dbReference type="EMBL" id="MBB4118743.1"/>
    </source>
</evidence>
<gene>
    <name evidence="2" type="ORF">GGR32_001023</name>
</gene>
<evidence type="ECO:0000256" key="1">
    <source>
        <dbReference type="PROSITE-ProRule" id="PRU00339"/>
    </source>
</evidence>
<dbReference type="AlphaFoldDB" id="A0A840EQ66"/>
<dbReference type="InterPro" id="IPR019734">
    <property type="entry name" value="TPR_rpt"/>
</dbReference>
<reference evidence="2 3" key="1">
    <citation type="submission" date="2020-08" db="EMBL/GenBank/DDBJ databases">
        <title>Genomic Encyclopedia of Type Strains, Phase IV (KMG-IV): sequencing the most valuable type-strain genomes for metagenomic binning, comparative biology and taxonomic classification.</title>
        <authorList>
            <person name="Goeker M."/>
        </authorList>
    </citation>
    <scope>NUCLEOTIDE SEQUENCE [LARGE SCALE GENOMIC DNA]</scope>
    <source>
        <strain evidence="2 3">DSM 29568</strain>
    </source>
</reference>
<sequence>MNSVREKYHALLQSSNAISLKDTDFLKELTEKHPYFQSAQALLLKALKNNNSFAYNAALKRTAAQTTDRNVLFDYITSKAFNQHQVAKNNQEITQQAQDNDKDLSINVAEAEKILDPNLFEPTQKETHQEETTLDLGKPLNFTKEETYSFNEWLKLTQAKKIPTEPQKTKASEKKSAEKNKKLQLIDNFIAKNPKIVPQKDKQPTRELSFKTEPESRLMTETLAKVYLEQKNYQKAIQAYKILILKNPEKSGFFADQIRAIEKIQENKNQ</sequence>
<dbReference type="PROSITE" id="PS50005">
    <property type="entry name" value="TPR"/>
    <property type="match status" value="1"/>
</dbReference>
<name>A0A840EQ66_9FLAO</name>
<protein>
    <recommendedName>
        <fullName evidence="4">Tetratricopeptide repeat protein</fullName>
    </recommendedName>
</protein>
<keyword evidence="1" id="KW-0802">TPR repeat</keyword>
<proteinExistence type="predicted"/>